<sequence>ETQSLDEIPVNVVREQQATGVQDNVLIINQTITTAHALAGMELPQFGLAEVLGVDRSTRAYVTSYGDMERSGQFCFPEKVEKEAYSVWMPTAGRPLEADFIGEEDFEGLRVFAFEISEQDLDIGTQQGTGLPQVLDIVVGMKVEPVSGTTVDTESVNTINIVPAPGMKMPVYVSSLRFTDDTITDLVDTARSARSMLLWAKVYGFWLVIGVGIVLTLVGVLGAIRTRPREVA</sequence>
<protein>
    <submittedName>
        <fullName evidence="2">Uncharacterized protein</fullName>
    </submittedName>
</protein>
<proteinExistence type="predicted"/>
<keyword evidence="1" id="KW-0472">Membrane</keyword>
<reference evidence="2" key="1">
    <citation type="journal article" date="2014" name="Front. Microbiol.">
        <title>High frequency of phylogenetically diverse reductive dehalogenase-homologous genes in deep subseafloor sedimentary metagenomes.</title>
        <authorList>
            <person name="Kawai M."/>
            <person name="Futagami T."/>
            <person name="Toyoda A."/>
            <person name="Takaki Y."/>
            <person name="Nishi S."/>
            <person name="Hori S."/>
            <person name="Arai W."/>
            <person name="Tsubouchi T."/>
            <person name="Morono Y."/>
            <person name="Uchiyama I."/>
            <person name="Ito T."/>
            <person name="Fujiyama A."/>
            <person name="Inagaki F."/>
            <person name="Takami H."/>
        </authorList>
    </citation>
    <scope>NUCLEOTIDE SEQUENCE</scope>
    <source>
        <strain evidence="2">Expedition CK06-06</strain>
    </source>
</reference>
<dbReference type="EMBL" id="BARW01027465">
    <property type="protein sequence ID" value="GAJ15708.1"/>
    <property type="molecule type" value="Genomic_DNA"/>
</dbReference>
<evidence type="ECO:0000313" key="2">
    <source>
        <dbReference type="EMBL" id="GAJ15708.1"/>
    </source>
</evidence>
<gene>
    <name evidence="2" type="ORF">S12H4_44557</name>
</gene>
<comment type="caution">
    <text evidence="2">The sequence shown here is derived from an EMBL/GenBank/DDBJ whole genome shotgun (WGS) entry which is preliminary data.</text>
</comment>
<accession>X1UDV7</accession>
<name>X1UDV7_9ZZZZ</name>
<feature type="non-terminal residue" evidence="2">
    <location>
        <position position="1"/>
    </location>
</feature>
<dbReference type="AlphaFoldDB" id="X1UDV7"/>
<keyword evidence="1" id="KW-1133">Transmembrane helix</keyword>
<feature type="transmembrane region" description="Helical" evidence="1">
    <location>
        <begin position="203"/>
        <end position="224"/>
    </location>
</feature>
<dbReference type="InterPro" id="IPR021424">
    <property type="entry name" value="PorA"/>
</dbReference>
<dbReference type="Pfam" id="PF11271">
    <property type="entry name" value="PorA"/>
    <property type="match status" value="1"/>
</dbReference>
<organism evidence="2">
    <name type="scientific">marine sediment metagenome</name>
    <dbReference type="NCBI Taxonomy" id="412755"/>
    <lineage>
        <taxon>unclassified sequences</taxon>
        <taxon>metagenomes</taxon>
        <taxon>ecological metagenomes</taxon>
    </lineage>
</organism>
<keyword evidence="1" id="KW-0812">Transmembrane</keyword>
<evidence type="ECO:0000256" key="1">
    <source>
        <dbReference type="SAM" id="Phobius"/>
    </source>
</evidence>